<dbReference type="Proteomes" id="UP000078200">
    <property type="component" value="Unassembled WGS sequence"/>
</dbReference>
<keyword evidence="7" id="KW-0285">Flavoprotein</keyword>
<dbReference type="Gene3D" id="3.30.390.30">
    <property type="match status" value="1"/>
</dbReference>
<organism evidence="19 20">
    <name type="scientific">Glossina austeni</name>
    <name type="common">Savannah tsetse fly</name>
    <dbReference type="NCBI Taxonomy" id="7395"/>
    <lineage>
        <taxon>Eukaryota</taxon>
        <taxon>Metazoa</taxon>
        <taxon>Ecdysozoa</taxon>
        <taxon>Arthropoda</taxon>
        <taxon>Hexapoda</taxon>
        <taxon>Insecta</taxon>
        <taxon>Pterygota</taxon>
        <taxon>Neoptera</taxon>
        <taxon>Endopterygota</taxon>
        <taxon>Diptera</taxon>
        <taxon>Brachycera</taxon>
        <taxon>Muscomorpha</taxon>
        <taxon>Hippoboscoidea</taxon>
        <taxon>Glossinidae</taxon>
        <taxon>Glossina</taxon>
    </lineage>
</organism>
<dbReference type="InterPro" id="IPR023753">
    <property type="entry name" value="FAD/NAD-binding_dom"/>
</dbReference>
<keyword evidence="13" id="KW-0687">Ribonucleoprotein</keyword>
<evidence type="ECO:0000256" key="9">
    <source>
        <dbReference type="ARBA" id="ARBA00022946"/>
    </source>
</evidence>
<evidence type="ECO:0000256" key="4">
    <source>
        <dbReference type="ARBA" id="ARBA00008147"/>
    </source>
</evidence>
<dbReference type="GO" id="GO:0006412">
    <property type="term" value="P:translation"/>
    <property type="evidence" value="ECO:0007669"/>
    <property type="project" value="InterPro"/>
</dbReference>
<keyword evidence="8" id="KW-0274">FAD</keyword>
<evidence type="ECO:0000256" key="11">
    <source>
        <dbReference type="ARBA" id="ARBA00023002"/>
    </source>
</evidence>
<evidence type="ECO:0000256" key="14">
    <source>
        <dbReference type="ARBA" id="ARBA00032055"/>
    </source>
</evidence>
<dbReference type="InterPro" id="IPR036870">
    <property type="entry name" value="Ribosomal_bS18_sf"/>
</dbReference>
<dbReference type="PANTHER" id="PTHR43429:SF2">
    <property type="entry name" value="PYRIDINE NUCLEOTIDE-DISULFIDE OXIDOREDUCTASE DOMAIN-CONTAINING PROTEIN 1"/>
    <property type="match status" value="1"/>
</dbReference>
<dbReference type="GO" id="GO:0003735">
    <property type="term" value="F:structural constituent of ribosome"/>
    <property type="evidence" value="ECO:0007669"/>
    <property type="project" value="InterPro"/>
</dbReference>
<dbReference type="Gene3D" id="4.10.640.10">
    <property type="entry name" value="Ribosomal protein S18"/>
    <property type="match status" value="1"/>
</dbReference>
<dbReference type="FunFam" id="4.10.640.10:FF:000008">
    <property type="entry name" value="28S ribosomal protein S18b, mitochondrial"/>
    <property type="match status" value="1"/>
</dbReference>
<proteinExistence type="inferred from homology"/>
<dbReference type="PANTHER" id="PTHR43429">
    <property type="entry name" value="PYRIDINE NUCLEOTIDE-DISULFIDE OXIDOREDUCTASE DOMAIN-CONTAINING"/>
    <property type="match status" value="1"/>
</dbReference>
<dbReference type="GO" id="GO:0016491">
    <property type="term" value="F:oxidoreductase activity"/>
    <property type="evidence" value="ECO:0007669"/>
    <property type="project" value="UniProtKB-KW"/>
</dbReference>
<dbReference type="Pfam" id="PF07992">
    <property type="entry name" value="Pyr_redox_2"/>
    <property type="match status" value="2"/>
</dbReference>
<comment type="subcellular location">
    <subcellularLocation>
        <location evidence="2">Mitochondrion</location>
    </subcellularLocation>
</comment>
<evidence type="ECO:0000256" key="5">
    <source>
        <dbReference type="ARBA" id="ARBA00018240"/>
    </source>
</evidence>
<dbReference type="VEuPathDB" id="VectorBase:GAUT000374"/>
<evidence type="ECO:0000259" key="17">
    <source>
        <dbReference type="Pfam" id="PF07992"/>
    </source>
</evidence>
<dbReference type="InterPro" id="IPR050260">
    <property type="entry name" value="FAD-bd_OxRdtase"/>
</dbReference>
<comment type="similarity">
    <text evidence="4">Belongs to the class-I pyridine nucleotide-disulfide oxidoreductase family. PYROXD1 subfamily.</text>
</comment>
<evidence type="ECO:0000313" key="20">
    <source>
        <dbReference type="Proteomes" id="UP000078200"/>
    </source>
</evidence>
<keyword evidence="12" id="KW-0496">Mitochondrion</keyword>
<evidence type="ECO:0000256" key="8">
    <source>
        <dbReference type="ARBA" id="ARBA00022827"/>
    </source>
</evidence>
<keyword evidence="11" id="KW-0560">Oxidoreductase</keyword>
<evidence type="ECO:0000313" key="19">
    <source>
        <dbReference type="EnsemblMetazoa" id="GAUT000374-PA"/>
    </source>
</evidence>
<keyword evidence="9" id="KW-0809">Transit peptide</keyword>
<comment type="cofactor">
    <cofactor evidence="1">
        <name>FAD</name>
        <dbReference type="ChEBI" id="CHEBI:57692"/>
    </cofactor>
</comment>
<sequence length="699" mass="78760">MISITRGILSRIAFAHTSSNASFIRALQTTYVLNCENTEGIRTDENSTASDAQRKELTEAELKLKNKDRTQVIPVETSIRYLKSSAYQQTYGNTLIWELYRRNHKGAIPPRKTRKTCVRKGVISTGNPCPICRDEYLVLDYRNLDLLRQFISPQTGEVLSYTKTGLCQKKHLQLLVAVEKAWDYGLLTYDVPFREFDYSEYYGKNCLVNILFNMQEDYDDVTFLIVGGGIAGVSCAETLAICCPEESILLLTESHIIKTIANLEPVARYLHKFEVHQRSLSTTDGNGGSRYLSAVIGTLIDKLQYVNGNERFIITRRDRKIRYRYLCLCTGGQPRLISENNSFVLGIRDTDSVLKFQNSLKTATSIVLVGNGGIASELAHELKGVNVHWVIKDNHIASTFVDPGAAYFFQQTLEKGQHQNEVKPESVVKRLRYDELKVKDDLSPNNSAGAALGPDWHQHFCLQGSLKELENYTKPIMHYNCQVSSMVPCEDNGTRYMLVTLSTGQQIKCDFLVSATGVNPRLDFVSEPALDIKNDDGGIKVDEMMQTSIPFIYAAGDVCAASWPSTDHWFQMRLWTQARQMGSMAGRSMAAAFNSEKIYQDFCFELFGHVTQLFGYPLVLLGRYNGQDLGANYELLLRTTPGREYIKFVLQNGRLRGAILIGNTELAETCENLILNGIDLTPFGDDILNPDIDIEDYFD</sequence>
<evidence type="ECO:0000259" key="18">
    <source>
        <dbReference type="Pfam" id="PF18267"/>
    </source>
</evidence>
<dbReference type="PRINTS" id="PR00368">
    <property type="entry name" value="FADPNR"/>
</dbReference>
<dbReference type="InterPro" id="IPR016156">
    <property type="entry name" value="FAD/NAD-linked_Rdtase_dimer_sf"/>
</dbReference>
<accession>A0A1A9UD08</accession>
<dbReference type="GO" id="GO:0005763">
    <property type="term" value="C:mitochondrial small ribosomal subunit"/>
    <property type="evidence" value="ECO:0007669"/>
    <property type="project" value="UniProtKB-ARBA"/>
</dbReference>
<dbReference type="AlphaFoldDB" id="A0A1A9UD08"/>
<dbReference type="SUPFAM" id="SSF46911">
    <property type="entry name" value="Ribosomal protein S18"/>
    <property type="match status" value="1"/>
</dbReference>
<evidence type="ECO:0000256" key="2">
    <source>
        <dbReference type="ARBA" id="ARBA00004173"/>
    </source>
</evidence>
<feature type="domain" description="FAD/NAD(P)-binding" evidence="17">
    <location>
        <begin position="480"/>
        <end position="582"/>
    </location>
</feature>
<dbReference type="Pfam" id="PF18267">
    <property type="entry name" value="Rubredoxin_C"/>
    <property type="match status" value="1"/>
</dbReference>
<feature type="domain" description="FAD/NAD(P)-binding" evidence="17">
    <location>
        <begin position="224"/>
        <end position="433"/>
    </location>
</feature>
<evidence type="ECO:0000256" key="1">
    <source>
        <dbReference type="ARBA" id="ARBA00001974"/>
    </source>
</evidence>
<dbReference type="STRING" id="7395.A0A1A9UD08"/>
<dbReference type="SUPFAM" id="SSF51905">
    <property type="entry name" value="FAD/NAD(P)-binding domain"/>
    <property type="match status" value="1"/>
</dbReference>
<dbReference type="InterPro" id="IPR041575">
    <property type="entry name" value="Rubredoxin_C"/>
</dbReference>
<dbReference type="Gene3D" id="3.50.50.60">
    <property type="entry name" value="FAD/NAD(P)-binding domain"/>
    <property type="match status" value="3"/>
</dbReference>
<feature type="domain" description="NADH-rubredoxin oxidoreductase C-terminal" evidence="18">
    <location>
        <begin position="621"/>
        <end position="677"/>
    </location>
</feature>
<evidence type="ECO:0000256" key="16">
    <source>
        <dbReference type="ARBA" id="ARBA00035515"/>
    </source>
</evidence>
<keyword evidence="6" id="KW-0597">Phosphoprotein</keyword>
<dbReference type="InterPro" id="IPR001648">
    <property type="entry name" value="Ribosomal_bS18"/>
</dbReference>
<comment type="similarity">
    <text evidence="3">Belongs to the bacterial ribosomal protein bS18 family. Mitochondrion-specific ribosomal protein mS40 subfamily.</text>
</comment>
<evidence type="ECO:0000256" key="7">
    <source>
        <dbReference type="ARBA" id="ARBA00022630"/>
    </source>
</evidence>
<evidence type="ECO:0000256" key="13">
    <source>
        <dbReference type="ARBA" id="ARBA00023274"/>
    </source>
</evidence>
<evidence type="ECO:0000256" key="15">
    <source>
        <dbReference type="ARBA" id="ARBA00035130"/>
    </source>
</evidence>
<evidence type="ECO:0000256" key="12">
    <source>
        <dbReference type="ARBA" id="ARBA00023128"/>
    </source>
</evidence>
<keyword evidence="20" id="KW-1185">Reference proteome</keyword>
<evidence type="ECO:0000256" key="6">
    <source>
        <dbReference type="ARBA" id="ARBA00022553"/>
    </source>
</evidence>
<reference evidence="19" key="1">
    <citation type="submission" date="2020-05" db="UniProtKB">
        <authorList>
            <consortium name="EnsemblMetazoa"/>
        </authorList>
    </citation>
    <scope>IDENTIFICATION</scope>
    <source>
        <strain evidence="19">TTRI</strain>
    </source>
</reference>
<protein>
    <recommendedName>
        <fullName evidence="5">Pyridine nucleotide-disulfide oxidoreductase domain-containing protein 1</fullName>
    </recommendedName>
    <alternativeName>
        <fullName evidence="14">28S ribosomal protein S18-2, mitochondrial</fullName>
    </alternativeName>
    <alternativeName>
        <fullName evidence="16">28S ribosomal protein S18b, mitochondrial</fullName>
    </alternativeName>
    <alternativeName>
        <fullName evidence="15">Small ribosomal subunit protein mS40</fullName>
    </alternativeName>
</protein>
<evidence type="ECO:0000256" key="3">
    <source>
        <dbReference type="ARBA" id="ARBA00006136"/>
    </source>
</evidence>
<dbReference type="Pfam" id="PF01084">
    <property type="entry name" value="Ribosomal_S18"/>
    <property type="match status" value="1"/>
</dbReference>
<keyword evidence="10" id="KW-0689">Ribosomal protein</keyword>
<name>A0A1A9UD08_GLOAU</name>
<dbReference type="InterPro" id="IPR036188">
    <property type="entry name" value="FAD/NAD-bd_sf"/>
</dbReference>
<evidence type="ECO:0000256" key="10">
    <source>
        <dbReference type="ARBA" id="ARBA00022980"/>
    </source>
</evidence>
<dbReference type="EnsemblMetazoa" id="GAUT000374-RA">
    <property type="protein sequence ID" value="GAUT000374-PA"/>
    <property type="gene ID" value="GAUT000374"/>
</dbReference>